<comment type="similarity">
    <text evidence="1">Belongs to the RdRP family.</text>
</comment>
<dbReference type="Pfam" id="PF05183">
    <property type="entry name" value="RdRP"/>
    <property type="match status" value="1"/>
</dbReference>
<dbReference type="InterPro" id="IPR007855">
    <property type="entry name" value="RDRP"/>
</dbReference>
<dbReference type="Proteomes" id="UP000559256">
    <property type="component" value="Unassembled WGS sequence"/>
</dbReference>
<dbReference type="EC" id="2.7.7.48" evidence="1"/>
<keyword evidence="1" id="KW-0696">RNA-directed RNA polymerase</keyword>
<dbReference type="PANTHER" id="PTHR23079:SF14">
    <property type="entry name" value="RNA-DEPENDENT RNA POLYMERASE"/>
    <property type="match status" value="1"/>
</dbReference>
<evidence type="ECO:0000256" key="2">
    <source>
        <dbReference type="SAM" id="MobiDB-lite"/>
    </source>
</evidence>
<protein>
    <recommendedName>
        <fullName evidence="1">RNA-dependent RNA polymerase</fullName>
        <ecNumber evidence="1">2.7.7.48</ecNumber>
    </recommendedName>
</protein>
<feature type="region of interest" description="Disordered" evidence="2">
    <location>
        <begin position="1"/>
        <end position="25"/>
    </location>
</feature>
<keyword evidence="1" id="KW-0694">RNA-binding</keyword>
<evidence type="ECO:0000256" key="1">
    <source>
        <dbReference type="RuleBase" id="RU363098"/>
    </source>
</evidence>
<dbReference type="OrthoDB" id="10055769at2759"/>
<comment type="catalytic activity">
    <reaction evidence="1">
        <text>RNA(n) + a ribonucleoside 5'-triphosphate = RNA(n+1) + diphosphate</text>
        <dbReference type="Rhea" id="RHEA:21248"/>
        <dbReference type="Rhea" id="RHEA-COMP:14527"/>
        <dbReference type="Rhea" id="RHEA-COMP:17342"/>
        <dbReference type="ChEBI" id="CHEBI:33019"/>
        <dbReference type="ChEBI" id="CHEBI:61557"/>
        <dbReference type="ChEBI" id="CHEBI:140395"/>
        <dbReference type="EC" id="2.7.7.48"/>
    </reaction>
</comment>
<dbReference type="InterPro" id="IPR057596">
    <property type="entry name" value="RDRP_core"/>
</dbReference>
<name>A0A8H5LHI2_9AGAR</name>
<keyword evidence="1" id="KW-0548">Nucleotidyltransferase</keyword>
<gene>
    <name evidence="4" type="ORF">D9758_007515</name>
</gene>
<proteinExistence type="inferred from homology"/>
<dbReference type="EMBL" id="JAACJM010000050">
    <property type="protein sequence ID" value="KAF5357710.1"/>
    <property type="molecule type" value="Genomic_DNA"/>
</dbReference>
<evidence type="ECO:0000313" key="4">
    <source>
        <dbReference type="EMBL" id="KAF5357710.1"/>
    </source>
</evidence>
<dbReference type="GO" id="GO:0031380">
    <property type="term" value="C:nuclear RNA-directed RNA polymerase complex"/>
    <property type="evidence" value="ECO:0007669"/>
    <property type="project" value="TreeGrafter"/>
</dbReference>
<evidence type="ECO:0000313" key="5">
    <source>
        <dbReference type="Proteomes" id="UP000559256"/>
    </source>
</evidence>
<comment type="caution">
    <text evidence="4">The sequence shown here is derived from an EMBL/GenBank/DDBJ whole genome shotgun (WGS) entry which is preliminary data.</text>
</comment>
<dbReference type="GO" id="GO:0003723">
    <property type="term" value="F:RNA binding"/>
    <property type="evidence" value="ECO:0007669"/>
    <property type="project" value="UniProtKB-KW"/>
</dbReference>
<evidence type="ECO:0000259" key="3">
    <source>
        <dbReference type="Pfam" id="PF05183"/>
    </source>
</evidence>
<dbReference type="AlphaFoldDB" id="A0A8H5LHI2"/>
<feature type="region of interest" description="Disordered" evidence="2">
    <location>
        <begin position="470"/>
        <end position="495"/>
    </location>
</feature>
<dbReference type="PANTHER" id="PTHR23079">
    <property type="entry name" value="RNA-DEPENDENT RNA POLYMERASE"/>
    <property type="match status" value="1"/>
</dbReference>
<keyword evidence="1" id="KW-0808">Transferase</keyword>
<feature type="domain" description="RDRP core" evidence="3">
    <location>
        <begin position="153"/>
        <end position="790"/>
    </location>
</feature>
<keyword evidence="5" id="KW-1185">Reference proteome</keyword>
<sequence length="989" mass="113090">MTSRAPKRPLESPKGPPNKIPRLGSLGVQDTPIFLAQDEEIQEIFSTVPVPFAIKWEVARLGKEHYDRIRSELAAYIDMSNYGAFAQFEHDQDKSTLLSEKEKAAISPWTELDQEELAFKQDADYGGIGNNSAFPDWYGGKVDLRGTLQKNMSIKLEMCTLGPSNKAKRRFGSKSFIRIKIPDNLRFHQNTDFVSFFKHPFVFWGSVFRAFYAKDDSVFLYLTNETYENGAFKKHPERLPLYSFVEWANPPELNKNQKACKWSSRMALILSNSVPGPRLLQPNISTIPDIISISDSKEESNMTDGCGVANLALQKVIRDQIGLQEIPTAFQCRVAGGKGMLLLDRNWLCNSPSLSLRNPSQIKIQYIRATEAMDPSHLTLDLLRFAQVKTPGRLSAEVIINLEYNGVPAQHFVDLSKQAMTDLVTSLTTWEGKDAMFNLWRSVERTECVVSARRSRESVTDGRLKGFMDLKEDDMKDDENADNDKTDQHSSAWWPDPVSGCPSSLAETVMTVLDAGFMPQGCPYLMDKLKQVLKYQINHLMNKFRFEIEQSATAFAVPDIYGVLGPDEIHFKSSRREFLTPDGHYDLIIGDVLITRSPCKVPSDVKAVSHPDLSGLVDVVVCSVTGPRRLLDYLGTGDYDGDRVTVIWDQVLVKPYENANDEFSLPPAGLDDCFELQDEMVSDILNNSRRSDRTDRLQNYLLGSLRTPSIVGEMSSCHDRAVYYEGYGHPEAHKLAYVTTTVLDGAKSGHKIKADVQKTYKTKYDKEECPLRWKEERKVDQRDKQQFVSHSNRVVHLRKRPKELGPFIMDTIQETTLKDGREWLLKAEKEFFRTSSIKPDEDLLEPYKYVKRVADERQDANYLSDLELIAKHVRSVYRKYSQKKGTSFSNKHIVHRQDDLRSCSKEFASFPKPEDLKTIMDNATIARLRASYAYHFDVFEREPERSVRWSRFPWDMALRELCAIKVRALGPWKASTQSFYERFKLAKNW</sequence>
<accession>A0A8H5LHI2</accession>
<dbReference type="GO" id="GO:0003968">
    <property type="term" value="F:RNA-directed RNA polymerase activity"/>
    <property type="evidence" value="ECO:0007669"/>
    <property type="project" value="UniProtKB-KW"/>
</dbReference>
<organism evidence="4 5">
    <name type="scientific">Tetrapyrgos nigripes</name>
    <dbReference type="NCBI Taxonomy" id="182062"/>
    <lineage>
        <taxon>Eukaryota</taxon>
        <taxon>Fungi</taxon>
        <taxon>Dikarya</taxon>
        <taxon>Basidiomycota</taxon>
        <taxon>Agaricomycotina</taxon>
        <taxon>Agaricomycetes</taxon>
        <taxon>Agaricomycetidae</taxon>
        <taxon>Agaricales</taxon>
        <taxon>Marasmiineae</taxon>
        <taxon>Marasmiaceae</taxon>
        <taxon>Tetrapyrgos</taxon>
    </lineage>
</organism>
<dbReference type="GO" id="GO:0030422">
    <property type="term" value="P:siRNA processing"/>
    <property type="evidence" value="ECO:0007669"/>
    <property type="project" value="TreeGrafter"/>
</dbReference>
<reference evidence="4 5" key="1">
    <citation type="journal article" date="2020" name="ISME J.">
        <title>Uncovering the hidden diversity of litter-decomposition mechanisms in mushroom-forming fungi.</title>
        <authorList>
            <person name="Floudas D."/>
            <person name="Bentzer J."/>
            <person name="Ahren D."/>
            <person name="Johansson T."/>
            <person name="Persson P."/>
            <person name="Tunlid A."/>
        </authorList>
    </citation>
    <scope>NUCLEOTIDE SEQUENCE [LARGE SCALE GENOMIC DNA]</scope>
    <source>
        <strain evidence="4 5">CBS 291.85</strain>
    </source>
</reference>